<dbReference type="AlphaFoldDB" id="A0A1G2PQD8"/>
<evidence type="ECO:0000313" key="3">
    <source>
        <dbReference type="EMBL" id="OHA49811.1"/>
    </source>
</evidence>
<dbReference type="InterPro" id="IPR029057">
    <property type="entry name" value="PRTase-like"/>
</dbReference>
<dbReference type="InterPro" id="IPR000836">
    <property type="entry name" value="PRTase_dom"/>
</dbReference>
<dbReference type="Pfam" id="PF00156">
    <property type="entry name" value="Pribosyltran"/>
    <property type="match status" value="1"/>
</dbReference>
<evidence type="ECO:0000259" key="2">
    <source>
        <dbReference type="Pfam" id="PF00156"/>
    </source>
</evidence>
<dbReference type="PANTHER" id="PTHR47505">
    <property type="entry name" value="DNA UTILIZATION PROTEIN YHGH"/>
    <property type="match status" value="1"/>
</dbReference>
<comment type="similarity">
    <text evidence="1">Belongs to the ComF/GntX family.</text>
</comment>
<sequence>MKIFNKILAVLFPQKCLGCKKENEILCSDCLLKINRPDTPYLNGVHIAANYQDLVLKKSLWLLKYRGAKQLAKPLAELIKERIWKKLETEDWFIVPIPLSKNKMRRRGYNQTELIAKELSDNICADVLLKKFHTKSQVEVKDKEERLTNIIGSFEIKNPEKIKGKKIILIDDVYTTGATMREAKKILISAGVKKVVGIAVARG</sequence>
<reference evidence="3 4" key="1">
    <citation type="journal article" date="2016" name="Nat. Commun.">
        <title>Thousands of microbial genomes shed light on interconnected biogeochemical processes in an aquifer system.</title>
        <authorList>
            <person name="Anantharaman K."/>
            <person name="Brown C.T."/>
            <person name="Hug L.A."/>
            <person name="Sharon I."/>
            <person name="Castelle C.J."/>
            <person name="Probst A.J."/>
            <person name="Thomas B.C."/>
            <person name="Singh A."/>
            <person name="Wilkins M.J."/>
            <person name="Karaoz U."/>
            <person name="Brodie E.L."/>
            <person name="Williams K.H."/>
            <person name="Hubbard S.S."/>
            <person name="Banfield J.F."/>
        </authorList>
    </citation>
    <scope>NUCLEOTIDE SEQUENCE [LARGE SCALE GENOMIC DNA]</scope>
</reference>
<comment type="caution">
    <text evidence="3">The sequence shown here is derived from an EMBL/GenBank/DDBJ whole genome shotgun (WGS) entry which is preliminary data.</text>
</comment>
<dbReference type="InterPro" id="IPR051910">
    <property type="entry name" value="ComF/GntX_DNA_util-trans"/>
</dbReference>
<dbReference type="PANTHER" id="PTHR47505:SF1">
    <property type="entry name" value="DNA UTILIZATION PROTEIN YHGH"/>
    <property type="match status" value="1"/>
</dbReference>
<dbReference type="Proteomes" id="UP000178646">
    <property type="component" value="Unassembled WGS sequence"/>
</dbReference>
<protein>
    <recommendedName>
        <fullName evidence="2">Phosphoribosyltransferase domain-containing protein</fullName>
    </recommendedName>
</protein>
<dbReference type="SUPFAM" id="SSF53271">
    <property type="entry name" value="PRTase-like"/>
    <property type="match status" value="1"/>
</dbReference>
<feature type="domain" description="Phosphoribosyltransferase" evidence="2">
    <location>
        <begin position="106"/>
        <end position="200"/>
    </location>
</feature>
<dbReference type="CDD" id="cd06223">
    <property type="entry name" value="PRTases_typeI"/>
    <property type="match status" value="1"/>
</dbReference>
<dbReference type="EMBL" id="MHSU01000027">
    <property type="protein sequence ID" value="OHA49811.1"/>
    <property type="molecule type" value="Genomic_DNA"/>
</dbReference>
<evidence type="ECO:0000313" key="4">
    <source>
        <dbReference type="Proteomes" id="UP000178646"/>
    </source>
</evidence>
<dbReference type="Gene3D" id="3.40.50.2020">
    <property type="match status" value="1"/>
</dbReference>
<accession>A0A1G2PQD8</accession>
<proteinExistence type="inferred from homology"/>
<organism evidence="3 4">
    <name type="scientific">Candidatus Terrybacteria bacterium RIFCSPHIGHO2_02_41_19</name>
    <dbReference type="NCBI Taxonomy" id="1802364"/>
    <lineage>
        <taxon>Bacteria</taxon>
        <taxon>Candidatus Terryibacteriota</taxon>
    </lineage>
</organism>
<evidence type="ECO:0000256" key="1">
    <source>
        <dbReference type="ARBA" id="ARBA00008007"/>
    </source>
</evidence>
<name>A0A1G2PQD8_9BACT</name>
<gene>
    <name evidence="3" type="ORF">A2W59_01020</name>
</gene>